<reference evidence="1 2" key="1">
    <citation type="submission" date="2021-03" db="EMBL/GenBank/DDBJ databases">
        <title>novel species isolated from a fishpond in China.</title>
        <authorList>
            <person name="Lu H."/>
            <person name="Cai Z."/>
        </authorList>
    </citation>
    <scope>NUCLEOTIDE SEQUENCE [LARGE SCALE GENOMIC DNA]</scope>
    <source>
        <strain evidence="1 2">H41</strain>
    </source>
</reference>
<accession>A0ABS3CBI4</accession>
<sequence>MGLLFKEGRPKAGDGSKKTPLLKLSRQLLRTGLRSFKGAPPTAYRLLPTVVFPKVCRFFTNADFGQKGPFSDKLGGFLLQLFLEGQRINISPLIHFCSVADENVRDLKIDFFANPGLECPEAIFCMAQPLAQGGQPT</sequence>
<name>A0ABS3CBI4_9BACT</name>
<gene>
    <name evidence="1" type="ORF">J0A68_18705</name>
</gene>
<evidence type="ECO:0000313" key="2">
    <source>
        <dbReference type="Proteomes" id="UP000664317"/>
    </source>
</evidence>
<organism evidence="1 2">
    <name type="scientific">Algoriphagus oliviformis</name>
    <dbReference type="NCBI Taxonomy" id="2811231"/>
    <lineage>
        <taxon>Bacteria</taxon>
        <taxon>Pseudomonadati</taxon>
        <taxon>Bacteroidota</taxon>
        <taxon>Cytophagia</taxon>
        <taxon>Cytophagales</taxon>
        <taxon>Cyclobacteriaceae</taxon>
        <taxon>Algoriphagus</taxon>
    </lineage>
</organism>
<proteinExistence type="predicted"/>
<dbReference type="Proteomes" id="UP000664317">
    <property type="component" value="Unassembled WGS sequence"/>
</dbReference>
<dbReference type="RefSeq" id="WP_206579764.1">
    <property type="nucleotide sequence ID" value="NZ_JAFKCT010000009.1"/>
</dbReference>
<keyword evidence="2" id="KW-1185">Reference proteome</keyword>
<evidence type="ECO:0000313" key="1">
    <source>
        <dbReference type="EMBL" id="MBN7812994.1"/>
    </source>
</evidence>
<dbReference type="EMBL" id="JAFKCT010000009">
    <property type="protein sequence ID" value="MBN7812994.1"/>
    <property type="molecule type" value="Genomic_DNA"/>
</dbReference>
<comment type="caution">
    <text evidence="1">The sequence shown here is derived from an EMBL/GenBank/DDBJ whole genome shotgun (WGS) entry which is preliminary data.</text>
</comment>
<protein>
    <submittedName>
        <fullName evidence="1">Uncharacterized protein</fullName>
    </submittedName>
</protein>